<dbReference type="Pfam" id="PF00563">
    <property type="entry name" value="EAL"/>
    <property type="match status" value="1"/>
</dbReference>
<dbReference type="SMART" id="SM00052">
    <property type="entry name" value="EAL"/>
    <property type="match status" value="1"/>
</dbReference>
<dbReference type="PROSITE" id="PS50883">
    <property type="entry name" value="EAL"/>
    <property type="match status" value="1"/>
</dbReference>
<gene>
    <name evidence="2" type="ORF">EFP84_14530</name>
</gene>
<dbReference type="PANTHER" id="PTHR33121:SF76">
    <property type="entry name" value="SIGNALING PROTEIN"/>
    <property type="match status" value="1"/>
</dbReference>
<dbReference type="Proteomes" id="UP000276407">
    <property type="component" value="Chromosome 1"/>
</dbReference>
<dbReference type="SUPFAM" id="SSF141868">
    <property type="entry name" value="EAL domain-like"/>
    <property type="match status" value="1"/>
</dbReference>
<dbReference type="AlphaFoldDB" id="A0AAD0XPQ5"/>
<evidence type="ECO:0000313" key="3">
    <source>
        <dbReference type="Proteomes" id="UP000276407"/>
    </source>
</evidence>
<dbReference type="RefSeq" id="WP_123179903.1">
    <property type="nucleotide sequence ID" value="NZ_CP033614.1"/>
</dbReference>
<feature type="domain" description="EAL" evidence="1">
    <location>
        <begin position="68"/>
        <end position="301"/>
    </location>
</feature>
<dbReference type="CDD" id="cd01948">
    <property type="entry name" value="EAL"/>
    <property type="match status" value="1"/>
</dbReference>
<name>A0AAD0XPQ5_9LEPT</name>
<proteinExistence type="predicted"/>
<dbReference type="PANTHER" id="PTHR33121">
    <property type="entry name" value="CYCLIC DI-GMP PHOSPHODIESTERASE PDEF"/>
    <property type="match status" value="1"/>
</dbReference>
<dbReference type="InterPro" id="IPR001633">
    <property type="entry name" value="EAL_dom"/>
</dbReference>
<dbReference type="EMBL" id="CP033614">
    <property type="protein sequence ID" value="AYV56589.1"/>
    <property type="molecule type" value="Genomic_DNA"/>
</dbReference>
<reference evidence="2 3" key="1">
    <citation type="submission" date="2018-11" db="EMBL/GenBank/DDBJ databases">
        <title>Complete genome sequence of Leptospira kmetyi isolate LS 001/16 from soil sample associated with a leptospirosis patient in Kelantan.</title>
        <authorList>
            <person name="Muhammad Yusoff F."/>
            <person name="Muhammad Yusoff S."/>
            <person name="Ahmad M.N."/>
            <person name="Yusof N.Y."/>
            <person name="Aziah I."/>
        </authorList>
    </citation>
    <scope>NUCLEOTIDE SEQUENCE [LARGE SCALE GENOMIC DNA]</scope>
    <source>
        <strain evidence="2 3">LS 001/16</strain>
    </source>
</reference>
<protein>
    <submittedName>
        <fullName evidence="2">EAL domain-containing protein</fullName>
    </submittedName>
</protein>
<organism evidence="2 3">
    <name type="scientific">Leptospira kmetyi</name>
    <dbReference type="NCBI Taxonomy" id="408139"/>
    <lineage>
        <taxon>Bacteria</taxon>
        <taxon>Pseudomonadati</taxon>
        <taxon>Spirochaetota</taxon>
        <taxon>Spirochaetia</taxon>
        <taxon>Leptospirales</taxon>
        <taxon>Leptospiraceae</taxon>
        <taxon>Leptospira</taxon>
    </lineage>
</organism>
<accession>A0AAD0XPQ5</accession>
<dbReference type="KEGG" id="lkm:EFP84_14530"/>
<dbReference type="InterPro" id="IPR050706">
    <property type="entry name" value="Cyclic-di-GMP_PDE-like"/>
</dbReference>
<dbReference type="InterPro" id="IPR035919">
    <property type="entry name" value="EAL_sf"/>
</dbReference>
<evidence type="ECO:0000259" key="1">
    <source>
        <dbReference type="PROSITE" id="PS50883"/>
    </source>
</evidence>
<sequence>MKEIMDFSPNTDLVLSESFLNEGLVRNLFTLNAKQETVKEIISELETDPAFSVPPKKSETSAHAQIDGVDLLKTLSVILQTKNFHTEYEPILSLDTGKIFGYEALARFYIEGQRISPEFVFQELHKDADLFFEFETNLKRFQIENRPKGKNLFLNLDPHVCKNETQANSWNELLGKKKNIVCEIIENTDSTWIEETRFCLNALKNSNVPIALDDMGGKRNLFCFDFLEYSKFIKFDKHWLHLFKTKESYKNIAWGFLDFARESNIQCILEGIETQEDLLIAAEMRFPLVQGFLFRSKNILV</sequence>
<dbReference type="GO" id="GO:0071111">
    <property type="term" value="F:cyclic-guanylate-specific phosphodiesterase activity"/>
    <property type="evidence" value="ECO:0007669"/>
    <property type="project" value="InterPro"/>
</dbReference>
<evidence type="ECO:0000313" key="2">
    <source>
        <dbReference type="EMBL" id="AYV56589.1"/>
    </source>
</evidence>
<dbReference type="Gene3D" id="3.20.20.450">
    <property type="entry name" value="EAL domain"/>
    <property type="match status" value="1"/>
</dbReference>